<evidence type="ECO:0000256" key="2">
    <source>
        <dbReference type="PROSITE-ProRule" id="PRU00464"/>
    </source>
</evidence>
<dbReference type="InterPro" id="IPR036265">
    <property type="entry name" value="HIT-like_sf"/>
</dbReference>
<evidence type="ECO:0000313" key="4">
    <source>
        <dbReference type="EMBL" id="MBC3439525.1"/>
    </source>
</evidence>
<feature type="domain" description="HIT" evidence="3">
    <location>
        <begin position="4"/>
        <end position="110"/>
    </location>
</feature>
<comment type="caution">
    <text evidence="4">The sequence shown here is derived from an EMBL/GenBank/DDBJ whole genome shotgun (WGS) entry which is preliminary data.</text>
</comment>
<gene>
    <name evidence="5" type="ORF">HU737_022630</name>
    <name evidence="4" type="ORF">HU737_02450</name>
</gene>
<reference evidence="5" key="3">
    <citation type="submission" date="2021-06" db="EMBL/GenBank/DDBJ databases">
        <title>Updating the genus Pseudomonas: Description of 43 new species and partition of the Pseudomonas putida group.</title>
        <authorList>
            <person name="Girard L."/>
            <person name="Lood C."/>
            <person name="Vandamme P."/>
            <person name="Rokni-Zadeh H."/>
            <person name="Van Noort V."/>
            <person name="Hofte M."/>
            <person name="Lavigne R."/>
            <person name="De Mot R."/>
        </authorList>
    </citation>
    <scope>NUCLEOTIDE SEQUENCE</scope>
    <source>
        <strain evidence="5">SWRI10</strain>
    </source>
</reference>
<dbReference type="SUPFAM" id="SSF54197">
    <property type="entry name" value="HIT-like"/>
    <property type="match status" value="1"/>
</dbReference>
<feature type="active site" description="Tele-AMP-histidine intermediate" evidence="1">
    <location>
        <position position="95"/>
    </location>
</feature>
<dbReference type="InterPro" id="IPR011146">
    <property type="entry name" value="HIT-like"/>
</dbReference>
<dbReference type="RefSeq" id="WP_186553094.1">
    <property type="nucleotide sequence ID" value="NZ_JABWRE020000001.1"/>
</dbReference>
<reference evidence="4" key="1">
    <citation type="journal article" date="2020" name="Microorganisms">
        <title>Reliable Identification of Environmental Pseudomonas Isolates Using the rpoD Gene.</title>
        <authorList>
            <consortium name="The Broad Institute Genome Sequencing Platform"/>
            <person name="Girard L."/>
            <person name="Lood C."/>
            <person name="Rokni-Zadeh H."/>
            <person name="van Noort V."/>
            <person name="Lavigne R."/>
            <person name="De Mot R."/>
        </authorList>
    </citation>
    <scope>NUCLEOTIDE SEQUENCE</scope>
    <source>
        <strain evidence="4">SWRI10</strain>
    </source>
</reference>
<comment type="caution">
    <text evidence="2">Lacks conserved residue(s) required for the propagation of feature annotation.</text>
</comment>
<dbReference type="InterPro" id="IPR001310">
    <property type="entry name" value="Histidine_triad_HIT"/>
</dbReference>
<dbReference type="Pfam" id="PF01230">
    <property type="entry name" value="HIT"/>
    <property type="match status" value="1"/>
</dbReference>
<dbReference type="PANTHER" id="PTHR46648:SF1">
    <property type="entry name" value="ADENOSINE 5'-MONOPHOSPHORAMIDASE HNT1"/>
    <property type="match status" value="1"/>
</dbReference>
<dbReference type="Gene3D" id="3.30.428.10">
    <property type="entry name" value="HIT-like"/>
    <property type="match status" value="1"/>
</dbReference>
<reference evidence="4" key="2">
    <citation type="submission" date="2020-07" db="EMBL/GenBank/DDBJ databases">
        <authorList>
            <person name="Lood C."/>
            <person name="Girard L."/>
        </authorList>
    </citation>
    <scope>NUCLEOTIDE SEQUENCE</scope>
    <source>
        <strain evidence="4">SWRI10</strain>
    </source>
</reference>
<proteinExistence type="predicted"/>
<name>A0A923JTL6_9PSED</name>
<evidence type="ECO:0000313" key="5">
    <source>
        <dbReference type="EMBL" id="MBV4538758.1"/>
    </source>
</evidence>
<organism evidence="4">
    <name type="scientific">Pseudomonas urmiensis</name>
    <dbReference type="NCBI Taxonomy" id="2745493"/>
    <lineage>
        <taxon>Bacteria</taxon>
        <taxon>Pseudomonadati</taxon>
        <taxon>Pseudomonadota</taxon>
        <taxon>Gammaproteobacteria</taxon>
        <taxon>Pseudomonadales</taxon>
        <taxon>Pseudomonadaceae</taxon>
        <taxon>Pseudomonas</taxon>
    </lineage>
</organism>
<dbReference type="AlphaFoldDB" id="A0A923JTL6"/>
<dbReference type="GO" id="GO:0003824">
    <property type="term" value="F:catalytic activity"/>
    <property type="evidence" value="ECO:0007669"/>
    <property type="project" value="InterPro"/>
</dbReference>
<protein>
    <submittedName>
        <fullName evidence="4">HIT family protein</fullName>
    </submittedName>
</protein>
<dbReference type="EMBL" id="JABWRE010000001">
    <property type="protein sequence ID" value="MBC3439525.1"/>
    <property type="molecule type" value="Genomic_DNA"/>
</dbReference>
<evidence type="ECO:0000259" key="3">
    <source>
        <dbReference type="PROSITE" id="PS51084"/>
    </source>
</evidence>
<dbReference type="PANTHER" id="PTHR46648">
    <property type="entry name" value="HIT FAMILY PROTEIN 1"/>
    <property type="match status" value="1"/>
</dbReference>
<sequence length="152" mass="16848">MNCIFCQIAEGISPSHIIWEDEKHLSFLSIYPNTPGFTVVIPKSHHSSYAFEQTDLVISELVLAAKNTALLIDRALPNVARTGMILEGYGVDHLHAKLFPMHGTGEDSKFRKISSCVDTYFDKYEGYISSHDSARADDSALSELAAHIKSFS</sequence>
<evidence type="ECO:0000256" key="1">
    <source>
        <dbReference type="PIRSR" id="PIRSR601310-1"/>
    </source>
</evidence>
<dbReference type="Proteomes" id="UP000599879">
    <property type="component" value="Unassembled WGS sequence"/>
</dbReference>
<dbReference type="PRINTS" id="PR00332">
    <property type="entry name" value="HISTRIAD"/>
</dbReference>
<dbReference type="PROSITE" id="PS51084">
    <property type="entry name" value="HIT_2"/>
    <property type="match status" value="1"/>
</dbReference>
<dbReference type="EMBL" id="JABWRE020000001">
    <property type="protein sequence ID" value="MBV4538758.1"/>
    <property type="molecule type" value="Genomic_DNA"/>
</dbReference>
<accession>A0A923JTL6</accession>
<dbReference type="GO" id="GO:0009117">
    <property type="term" value="P:nucleotide metabolic process"/>
    <property type="evidence" value="ECO:0007669"/>
    <property type="project" value="TreeGrafter"/>
</dbReference>